<accession>A0A921YW30</accession>
<evidence type="ECO:0000259" key="2">
    <source>
        <dbReference type="PROSITE" id="PS51915"/>
    </source>
</evidence>
<comment type="caution">
    <text evidence="3">The sequence shown here is derived from an EMBL/GenBank/DDBJ whole genome shotgun (WGS) entry which is preliminary data.</text>
</comment>
<name>A0A921YW30_MANSE</name>
<keyword evidence="4" id="KW-1185">Reference proteome</keyword>
<gene>
    <name evidence="3" type="ORF">O3G_MSEX004537</name>
</gene>
<feature type="binding site" evidence="1">
    <location>
        <position position="51"/>
    </location>
    <ligand>
        <name>Zn(2+)</name>
        <dbReference type="ChEBI" id="CHEBI:29105"/>
    </ligand>
</feature>
<feature type="domain" description="ZAD" evidence="2">
    <location>
        <begin position="3"/>
        <end position="75"/>
    </location>
</feature>
<dbReference type="AlphaFoldDB" id="A0A921YW30"/>
<protein>
    <recommendedName>
        <fullName evidence="2">ZAD domain-containing protein</fullName>
    </recommendedName>
</protein>
<reference evidence="3" key="2">
    <citation type="submission" date="2020-12" db="EMBL/GenBank/DDBJ databases">
        <authorList>
            <person name="Kanost M."/>
        </authorList>
    </citation>
    <scope>NUCLEOTIDE SEQUENCE</scope>
</reference>
<evidence type="ECO:0000313" key="4">
    <source>
        <dbReference type="Proteomes" id="UP000791440"/>
    </source>
</evidence>
<dbReference type="InterPro" id="IPR012934">
    <property type="entry name" value="Znf_AD"/>
</dbReference>
<dbReference type="Pfam" id="PF07776">
    <property type="entry name" value="zf-AD"/>
    <property type="match status" value="1"/>
</dbReference>
<dbReference type="PANTHER" id="PTHR39942:SF1">
    <property type="entry name" value="BCDNA.LD26519-RELATED"/>
    <property type="match status" value="1"/>
</dbReference>
<organism evidence="3 4">
    <name type="scientific">Manduca sexta</name>
    <name type="common">Tobacco hawkmoth</name>
    <name type="synonym">Tobacco hornworm</name>
    <dbReference type="NCBI Taxonomy" id="7130"/>
    <lineage>
        <taxon>Eukaryota</taxon>
        <taxon>Metazoa</taxon>
        <taxon>Ecdysozoa</taxon>
        <taxon>Arthropoda</taxon>
        <taxon>Hexapoda</taxon>
        <taxon>Insecta</taxon>
        <taxon>Pterygota</taxon>
        <taxon>Neoptera</taxon>
        <taxon>Endopterygota</taxon>
        <taxon>Lepidoptera</taxon>
        <taxon>Glossata</taxon>
        <taxon>Ditrysia</taxon>
        <taxon>Bombycoidea</taxon>
        <taxon>Sphingidae</taxon>
        <taxon>Sphinginae</taxon>
        <taxon>Sphingini</taxon>
        <taxon>Manduca</taxon>
    </lineage>
</organism>
<reference evidence="3" key="1">
    <citation type="journal article" date="2016" name="Insect Biochem. Mol. Biol.">
        <title>Multifaceted biological insights from a draft genome sequence of the tobacco hornworm moth, Manduca sexta.</title>
        <authorList>
            <person name="Kanost M.R."/>
            <person name="Arrese E.L."/>
            <person name="Cao X."/>
            <person name="Chen Y.R."/>
            <person name="Chellapilla S."/>
            <person name="Goldsmith M.R."/>
            <person name="Grosse-Wilde E."/>
            <person name="Heckel D.G."/>
            <person name="Herndon N."/>
            <person name="Jiang H."/>
            <person name="Papanicolaou A."/>
            <person name="Qu J."/>
            <person name="Soulages J.L."/>
            <person name="Vogel H."/>
            <person name="Walters J."/>
            <person name="Waterhouse R.M."/>
            <person name="Ahn S.J."/>
            <person name="Almeida F.C."/>
            <person name="An C."/>
            <person name="Aqrawi P."/>
            <person name="Bretschneider A."/>
            <person name="Bryant W.B."/>
            <person name="Bucks S."/>
            <person name="Chao H."/>
            <person name="Chevignon G."/>
            <person name="Christen J.M."/>
            <person name="Clarke D.F."/>
            <person name="Dittmer N.T."/>
            <person name="Ferguson L.C.F."/>
            <person name="Garavelou S."/>
            <person name="Gordon K.H.J."/>
            <person name="Gunaratna R.T."/>
            <person name="Han Y."/>
            <person name="Hauser F."/>
            <person name="He Y."/>
            <person name="Heidel-Fischer H."/>
            <person name="Hirsh A."/>
            <person name="Hu Y."/>
            <person name="Jiang H."/>
            <person name="Kalra D."/>
            <person name="Klinner C."/>
            <person name="Konig C."/>
            <person name="Kovar C."/>
            <person name="Kroll A.R."/>
            <person name="Kuwar S.S."/>
            <person name="Lee S.L."/>
            <person name="Lehman R."/>
            <person name="Li K."/>
            <person name="Li Z."/>
            <person name="Liang H."/>
            <person name="Lovelace S."/>
            <person name="Lu Z."/>
            <person name="Mansfield J.H."/>
            <person name="McCulloch K.J."/>
            <person name="Mathew T."/>
            <person name="Morton B."/>
            <person name="Muzny D.M."/>
            <person name="Neunemann D."/>
            <person name="Ongeri F."/>
            <person name="Pauchet Y."/>
            <person name="Pu L.L."/>
            <person name="Pyrousis I."/>
            <person name="Rao X.J."/>
            <person name="Redding A."/>
            <person name="Roesel C."/>
            <person name="Sanchez-Gracia A."/>
            <person name="Schaack S."/>
            <person name="Shukla A."/>
            <person name="Tetreau G."/>
            <person name="Wang Y."/>
            <person name="Xiong G.H."/>
            <person name="Traut W."/>
            <person name="Walsh T.K."/>
            <person name="Worley K.C."/>
            <person name="Wu D."/>
            <person name="Wu W."/>
            <person name="Wu Y.Q."/>
            <person name="Zhang X."/>
            <person name="Zou Z."/>
            <person name="Zucker H."/>
            <person name="Briscoe A.D."/>
            <person name="Burmester T."/>
            <person name="Clem R.J."/>
            <person name="Feyereisen R."/>
            <person name="Grimmelikhuijzen C.J.P."/>
            <person name="Hamodrakas S.J."/>
            <person name="Hansson B.S."/>
            <person name="Huguet E."/>
            <person name="Jermiin L.S."/>
            <person name="Lan Q."/>
            <person name="Lehman H.K."/>
            <person name="Lorenzen M."/>
            <person name="Merzendorfer H."/>
            <person name="Michalopoulos I."/>
            <person name="Morton D.B."/>
            <person name="Muthukrishnan S."/>
            <person name="Oakeshott J.G."/>
            <person name="Palmer W."/>
            <person name="Park Y."/>
            <person name="Passarelli A.L."/>
            <person name="Rozas J."/>
            <person name="Schwartz L.M."/>
            <person name="Smith W."/>
            <person name="Southgate A."/>
            <person name="Vilcinskas A."/>
            <person name="Vogt R."/>
            <person name="Wang P."/>
            <person name="Werren J."/>
            <person name="Yu X.Q."/>
            <person name="Zhou J.J."/>
            <person name="Brown S.J."/>
            <person name="Scherer S.E."/>
            <person name="Richards S."/>
            <person name="Blissard G.W."/>
        </authorList>
    </citation>
    <scope>NUCLEOTIDE SEQUENCE</scope>
</reference>
<feature type="binding site" evidence="1">
    <location>
        <position position="8"/>
    </location>
    <ligand>
        <name>Zn(2+)</name>
        <dbReference type="ChEBI" id="CHEBI:29105"/>
    </ligand>
</feature>
<dbReference type="EMBL" id="JH668335">
    <property type="protein sequence ID" value="KAG6446667.1"/>
    <property type="molecule type" value="Genomic_DNA"/>
</dbReference>
<dbReference type="GO" id="GO:0008270">
    <property type="term" value="F:zinc ion binding"/>
    <property type="evidence" value="ECO:0007669"/>
    <property type="project" value="UniProtKB-UniRule"/>
</dbReference>
<evidence type="ECO:0000256" key="1">
    <source>
        <dbReference type="PROSITE-ProRule" id="PRU01263"/>
    </source>
</evidence>
<dbReference type="Proteomes" id="UP000791440">
    <property type="component" value="Unassembled WGS sequence"/>
</dbReference>
<evidence type="ECO:0000313" key="3">
    <source>
        <dbReference type="EMBL" id="KAG6446667.1"/>
    </source>
</evidence>
<sequence>MEDICRLCCSTNFVNNDIFDEENALYVKMSLYLPIKVFKNDRLPQKVCDKCSCKVNDFYQFCNETIEVQNRLRALFLPSDTTSVDLTLIKDNASPLPSIAPCEQSTQTDSDRVLSTMDIKQEPAPSPTLIKQEENIYESDRSLGNCSDNSDDMSLITLKKRKNTKKEVNGIDKKTKKKKPKLKDWEMLMKALPEGTAISLVDKTNVPDVKEECKEEDATEFVMPIDMKKVKSEGNQVDTYHCCVCLAQCYSRNEMRQHYRYGFILYDYTLIIYYDRQNSSL</sequence>
<dbReference type="PANTHER" id="PTHR39942">
    <property type="entry name" value="BCDNA.LD26519-RELATED"/>
    <property type="match status" value="1"/>
</dbReference>
<keyword evidence="1" id="KW-0863">Zinc-finger</keyword>
<keyword evidence="1" id="KW-0479">Metal-binding</keyword>
<dbReference type="SMART" id="SM00868">
    <property type="entry name" value="zf-AD"/>
    <property type="match status" value="1"/>
</dbReference>
<dbReference type="GO" id="GO:0005634">
    <property type="term" value="C:nucleus"/>
    <property type="evidence" value="ECO:0007669"/>
    <property type="project" value="InterPro"/>
</dbReference>
<feature type="binding site" evidence="1">
    <location>
        <position position="5"/>
    </location>
    <ligand>
        <name>Zn(2+)</name>
        <dbReference type="ChEBI" id="CHEBI:29105"/>
    </ligand>
</feature>
<keyword evidence="1" id="KW-0862">Zinc</keyword>
<feature type="binding site" evidence="1">
    <location>
        <position position="48"/>
    </location>
    <ligand>
        <name>Zn(2+)</name>
        <dbReference type="ChEBI" id="CHEBI:29105"/>
    </ligand>
</feature>
<proteinExistence type="predicted"/>
<dbReference type="PROSITE" id="PS51915">
    <property type="entry name" value="ZAD"/>
    <property type="match status" value="1"/>
</dbReference>